<organism evidence="2 3">
    <name type="scientific">Aeromicrobium senzhongii</name>
    <dbReference type="NCBI Taxonomy" id="2663859"/>
    <lineage>
        <taxon>Bacteria</taxon>
        <taxon>Bacillati</taxon>
        <taxon>Actinomycetota</taxon>
        <taxon>Actinomycetes</taxon>
        <taxon>Propionibacteriales</taxon>
        <taxon>Nocardioidaceae</taxon>
        <taxon>Aeromicrobium</taxon>
    </lineage>
</organism>
<dbReference type="PANTHER" id="PTHR45527:SF1">
    <property type="entry name" value="FATTY ACID SYNTHASE"/>
    <property type="match status" value="1"/>
</dbReference>
<dbReference type="RefSeq" id="WP_154595295.1">
    <property type="nucleotide sequence ID" value="NZ_CP060587.1"/>
</dbReference>
<dbReference type="EMBL" id="CP060587">
    <property type="protein sequence ID" value="QNL95445.1"/>
    <property type="molecule type" value="Genomic_DNA"/>
</dbReference>
<feature type="domain" description="Condensation" evidence="1">
    <location>
        <begin position="49"/>
        <end position="314"/>
    </location>
</feature>
<evidence type="ECO:0000313" key="3">
    <source>
        <dbReference type="Proteomes" id="UP000515871"/>
    </source>
</evidence>
<dbReference type="Proteomes" id="UP000515871">
    <property type="component" value="Chromosome"/>
</dbReference>
<proteinExistence type="predicted"/>
<dbReference type="SUPFAM" id="SSF52777">
    <property type="entry name" value="CoA-dependent acyltransferases"/>
    <property type="match status" value="2"/>
</dbReference>
<accession>A0ABX6T1V1</accession>
<dbReference type="InterPro" id="IPR001242">
    <property type="entry name" value="Condensation_dom"/>
</dbReference>
<protein>
    <submittedName>
        <fullName evidence="2">Peptide synthetase</fullName>
    </submittedName>
</protein>
<dbReference type="Gene3D" id="3.30.559.30">
    <property type="entry name" value="Nonribosomal peptide synthetase, condensation domain"/>
    <property type="match status" value="1"/>
</dbReference>
<sequence length="447" mass="48062">MRLTHVAHLRLPFGPLLSHDLTFSAPGAPLPVSFDQARHVGAGDRAGSWMALAMRLDAPVAREDLAAAWRAVVASHGTLRSVFVPGDDATPALHEVTVGDGGWTEHEVRPGQAMNDALHAVLDAGCRPYSQPSHRFCVIETADGPTLVVAADHAHVDMWSMLVIARDVLAALDQCRQGVAPTPRQVPTFAEHTVALQQRSPAPPEIHRRWAEVIEAGGGAMPRFPLPLGDPAPQPERVVIRDVLDLDSLAAFSARAAAEKATTLALAVSAMTSTTRELAGTALRTVFPVHSRYEQRWHDSVGWFITNAVLESEDPDPRACADAVREAIRLGSWPLADLMAPWGGMPEAPGMFAVSWLDMRRLPVRIDTAGLDAQYVSAAISTHGVMLWFIIDDSGVHLRCRYPDTATARRNVGAWLDHLVARMRALATGASPGPGAAAEPRPARMGA</sequence>
<dbReference type="PANTHER" id="PTHR45527">
    <property type="entry name" value="NONRIBOSOMAL PEPTIDE SYNTHETASE"/>
    <property type="match status" value="1"/>
</dbReference>
<evidence type="ECO:0000313" key="2">
    <source>
        <dbReference type="EMBL" id="QNL95445.1"/>
    </source>
</evidence>
<gene>
    <name evidence="2" type="ORF">H9L21_05850</name>
</gene>
<dbReference type="InterPro" id="IPR023213">
    <property type="entry name" value="CAT-like_dom_sf"/>
</dbReference>
<reference evidence="2 3" key="1">
    <citation type="submission" date="2020-08" db="EMBL/GenBank/DDBJ databases">
        <title>Novel species in genus Aeromicrobium.</title>
        <authorList>
            <person name="Zhang G."/>
        </authorList>
    </citation>
    <scope>NUCLEOTIDE SEQUENCE [LARGE SCALE GENOMIC DNA]</scope>
    <source>
        <strain evidence="3">zg-629</strain>
    </source>
</reference>
<evidence type="ECO:0000259" key="1">
    <source>
        <dbReference type="Pfam" id="PF00668"/>
    </source>
</evidence>
<keyword evidence="3" id="KW-1185">Reference proteome</keyword>
<dbReference type="Pfam" id="PF00668">
    <property type="entry name" value="Condensation"/>
    <property type="match status" value="1"/>
</dbReference>
<dbReference type="Gene3D" id="3.30.559.10">
    <property type="entry name" value="Chloramphenicol acetyltransferase-like domain"/>
    <property type="match status" value="1"/>
</dbReference>
<name>A0ABX6T1V1_9ACTN</name>